<dbReference type="RefSeq" id="WP_160066124.1">
    <property type="nucleotide sequence ID" value="NZ_WUYX01000045.1"/>
</dbReference>
<feature type="transmembrane region" description="Helical" evidence="1">
    <location>
        <begin position="20"/>
        <end position="49"/>
    </location>
</feature>
<evidence type="ECO:0000256" key="1">
    <source>
        <dbReference type="SAM" id="Phobius"/>
    </source>
</evidence>
<reference evidence="2 3" key="1">
    <citation type="submission" date="2020-01" db="EMBL/GenBank/DDBJ databases">
        <title>Natronorubrum sp. JWXQ-INN 674 isolated from Inner Mongolia Autonomous Region of China.</title>
        <authorList>
            <person name="Xue Q."/>
        </authorList>
    </citation>
    <scope>NUCLEOTIDE SEQUENCE [LARGE SCALE GENOMIC DNA]</scope>
    <source>
        <strain evidence="2 3">JWXQ-INN-674</strain>
    </source>
</reference>
<keyword evidence="1" id="KW-0812">Transmembrane</keyword>
<keyword evidence="1" id="KW-1133">Transmembrane helix</keyword>
<gene>
    <name evidence="2" type="ORF">GS429_14755</name>
</gene>
<accession>A0A6B0VQ58</accession>
<dbReference type="EMBL" id="WUYX01000045">
    <property type="protein sequence ID" value="MXV63303.1"/>
    <property type="molecule type" value="Genomic_DNA"/>
</dbReference>
<protein>
    <submittedName>
        <fullName evidence="2">Uncharacterized protein</fullName>
    </submittedName>
</protein>
<evidence type="ECO:0000313" key="2">
    <source>
        <dbReference type="EMBL" id="MXV63303.1"/>
    </source>
</evidence>
<proteinExistence type="predicted"/>
<comment type="caution">
    <text evidence="2">The sequence shown here is derived from an EMBL/GenBank/DDBJ whole genome shotgun (WGS) entry which is preliminary data.</text>
</comment>
<dbReference type="Proteomes" id="UP000434101">
    <property type="component" value="Unassembled WGS sequence"/>
</dbReference>
<name>A0A6B0VQ58_9EURY</name>
<sequence>MTEDVTTVHWRPVFLALGTVAILLYGIAFETLLLAVIAVVLLLILNVLYRIEAAVSDEQ</sequence>
<organism evidence="2 3">
    <name type="scientific">Natronorubrum halalkaliphilum</name>
    <dbReference type="NCBI Taxonomy" id="2691917"/>
    <lineage>
        <taxon>Archaea</taxon>
        <taxon>Methanobacteriati</taxon>
        <taxon>Methanobacteriota</taxon>
        <taxon>Stenosarchaea group</taxon>
        <taxon>Halobacteria</taxon>
        <taxon>Halobacteriales</taxon>
        <taxon>Natrialbaceae</taxon>
        <taxon>Natronorubrum</taxon>
    </lineage>
</organism>
<dbReference type="AlphaFoldDB" id="A0A6B0VQ58"/>
<evidence type="ECO:0000313" key="3">
    <source>
        <dbReference type="Proteomes" id="UP000434101"/>
    </source>
</evidence>
<keyword evidence="3" id="KW-1185">Reference proteome</keyword>
<keyword evidence="1" id="KW-0472">Membrane</keyword>